<keyword evidence="3 5" id="KW-0560">Oxidoreductase</keyword>
<dbReference type="EMBL" id="JAWLUP010000452">
    <property type="protein sequence ID" value="MDV7269276.1"/>
    <property type="molecule type" value="Genomic_DNA"/>
</dbReference>
<reference evidence="5" key="1">
    <citation type="submission" date="2023-10" db="EMBL/GenBank/DDBJ databases">
        <title>Development of a sustainable strategy for remediation of hydrocarbon-contaminated territories based on the waste exchange concept.</title>
        <authorList>
            <person name="Krivoruchko A."/>
        </authorList>
    </citation>
    <scope>NUCLEOTIDE SEQUENCE</scope>
    <source>
        <strain evidence="5">IEGM 68</strain>
    </source>
</reference>
<evidence type="ECO:0000256" key="2">
    <source>
        <dbReference type="ARBA" id="ARBA00050044"/>
    </source>
</evidence>
<feature type="non-terminal residue" evidence="5">
    <location>
        <position position="68"/>
    </location>
</feature>
<comment type="caution">
    <text evidence="3">Lacks conserved residue(s) required for the propagation of feature annotation.</text>
</comment>
<proteinExistence type="inferred from homology"/>
<dbReference type="InterPro" id="IPR008927">
    <property type="entry name" value="6-PGluconate_DH-like_C_sf"/>
</dbReference>
<evidence type="ECO:0000313" key="5">
    <source>
        <dbReference type="EMBL" id="MDV7269276.1"/>
    </source>
</evidence>
<evidence type="ECO:0000259" key="4">
    <source>
        <dbReference type="PROSITE" id="PS51851"/>
    </source>
</evidence>
<organism evidence="5 6">
    <name type="scientific">Rhodococcus oxybenzonivorans</name>
    <dbReference type="NCBI Taxonomy" id="1990687"/>
    <lineage>
        <taxon>Bacteria</taxon>
        <taxon>Bacillati</taxon>
        <taxon>Actinomycetota</taxon>
        <taxon>Actinomycetes</taxon>
        <taxon>Mycobacteriales</taxon>
        <taxon>Nocardiaceae</taxon>
        <taxon>Rhodococcus</taxon>
    </lineage>
</organism>
<dbReference type="SUPFAM" id="SSF48179">
    <property type="entry name" value="6-phosphogluconate dehydrogenase C-terminal domain-like"/>
    <property type="match status" value="1"/>
</dbReference>
<keyword evidence="3" id="KW-0100">Branched-chain amino acid biosynthesis</keyword>
<dbReference type="Gene3D" id="6.10.240.10">
    <property type="match status" value="1"/>
</dbReference>
<evidence type="ECO:0000256" key="1">
    <source>
        <dbReference type="ARBA" id="ARBA00050043"/>
    </source>
</evidence>
<gene>
    <name evidence="5" type="ORF">R4315_32685</name>
</gene>
<dbReference type="GO" id="GO:0009099">
    <property type="term" value="P:L-valine biosynthetic process"/>
    <property type="evidence" value="ECO:0007669"/>
    <property type="project" value="UniProtKB-UniRule"/>
</dbReference>
<feature type="non-terminal residue" evidence="5">
    <location>
        <position position="1"/>
    </location>
</feature>
<feature type="domain" description="KARI C-terminal knotted" evidence="4">
    <location>
        <begin position="1"/>
        <end position="68"/>
    </location>
</feature>
<dbReference type="InterPro" id="IPR000506">
    <property type="entry name" value="KARI_C"/>
</dbReference>
<dbReference type="Pfam" id="PF01450">
    <property type="entry name" value="KARI_C"/>
    <property type="match status" value="1"/>
</dbReference>
<dbReference type="GO" id="GO:0004455">
    <property type="term" value="F:ketol-acid reductoisomerase activity"/>
    <property type="evidence" value="ECO:0007669"/>
    <property type="project" value="UniProtKB-UniRule"/>
</dbReference>
<accession>A0AAE4V5H7</accession>
<name>A0AAE4V5H7_9NOCA</name>
<dbReference type="PROSITE" id="PS51851">
    <property type="entry name" value="KARI_C"/>
    <property type="match status" value="1"/>
</dbReference>
<sequence length="68" mass="7411">KLIVDLMYEGGIARMNYSVSDTAEFGGYLSGPRVIDAGTKERMKAILADIQSGEFTRRLVANVENGNT</sequence>
<evidence type="ECO:0000313" key="6">
    <source>
        <dbReference type="Proteomes" id="UP001185863"/>
    </source>
</evidence>
<comment type="caution">
    <text evidence="5">The sequence shown here is derived from an EMBL/GenBank/DDBJ whole genome shotgun (WGS) entry which is preliminary data.</text>
</comment>
<dbReference type="Proteomes" id="UP001185863">
    <property type="component" value="Unassembled WGS sequence"/>
</dbReference>
<protein>
    <recommendedName>
        <fullName evidence="2">Ketol-acid reductoisomerase type 1</fullName>
    </recommendedName>
    <alternativeName>
        <fullName evidence="1">Ketol-acid reductoisomerase type I</fullName>
    </alternativeName>
</protein>
<keyword evidence="3" id="KW-0028">Amino-acid biosynthesis</keyword>
<evidence type="ECO:0000256" key="3">
    <source>
        <dbReference type="PROSITE-ProRule" id="PRU01198"/>
    </source>
</evidence>
<comment type="similarity">
    <text evidence="3">Belongs to the ketol-acid reductoisomerase family.</text>
</comment>
<dbReference type="GO" id="GO:0009097">
    <property type="term" value="P:isoleucine biosynthetic process"/>
    <property type="evidence" value="ECO:0007669"/>
    <property type="project" value="UniProtKB-UniRule"/>
</dbReference>
<dbReference type="AlphaFoldDB" id="A0AAE4V5H7"/>